<evidence type="ECO:0000313" key="2">
    <source>
        <dbReference type="Proteomes" id="UP000031449"/>
    </source>
</evidence>
<dbReference type="HOGENOM" id="CLU_3008236_0_0_9"/>
<organism evidence="1 2">
    <name type="scientific">Jeotgalibacillus malaysiensis</name>
    <dbReference type="NCBI Taxonomy" id="1508404"/>
    <lineage>
        <taxon>Bacteria</taxon>
        <taxon>Bacillati</taxon>
        <taxon>Bacillota</taxon>
        <taxon>Bacilli</taxon>
        <taxon>Bacillales</taxon>
        <taxon>Caryophanaceae</taxon>
        <taxon>Jeotgalibacillus</taxon>
    </lineage>
</organism>
<keyword evidence="1" id="KW-0614">Plasmid</keyword>
<dbReference type="BioCyc" id="JESP1508404:G14D9-13718-MONOMER"/>
<sequence length="56" mass="6712">MKKEYEAIISLYRGDHSKRLQEMIDEFEKEVGKGKISEQLESEKTFFMEQEKACKH</sequence>
<reference evidence="1 2" key="1">
    <citation type="submission" date="2014-08" db="EMBL/GenBank/DDBJ databases">
        <title>Complete genome of a marine bacteria Jeotgalibacillus malaysiensis.</title>
        <authorList>
            <person name="Yaakop A.S."/>
            <person name="Chan K.-G."/>
            <person name="Goh K.M."/>
        </authorList>
    </citation>
    <scope>NUCLEOTIDE SEQUENCE [LARGE SCALE GENOMIC DNA]</scope>
    <source>
        <strain evidence="1 2">D5</strain>
        <plasmid evidence="2">Plasmid</plasmid>
    </source>
</reference>
<dbReference type="KEGG" id="jeo:JMA_43950"/>
<accession>A0A0B5AYG9</accession>
<geneLocation type="plasmid" evidence="2"/>
<keyword evidence="2" id="KW-1185">Reference proteome</keyword>
<dbReference type="Proteomes" id="UP000031449">
    <property type="component" value="Plasmid unnamed"/>
</dbReference>
<gene>
    <name evidence="1" type="ORF">JMA_43950</name>
</gene>
<name>A0A0B5AYG9_9BACL</name>
<evidence type="ECO:0000313" key="1">
    <source>
        <dbReference type="EMBL" id="AJD93712.1"/>
    </source>
</evidence>
<dbReference type="EMBL" id="CP009417">
    <property type="protein sequence ID" value="AJD93712.1"/>
    <property type="molecule type" value="Genomic_DNA"/>
</dbReference>
<dbReference type="AlphaFoldDB" id="A0A0B5AYG9"/>
<protein>
    <submittedName>
        <fullName evidence="1">Uncharacterized protein</fullName>
    </submittedName>
</protein>
<proteinExistence type="predicted"/>